<dbReference type="Proteomes" id="UP000244168">
    <property type="component" value="Unassembled WGS sequence"/>
</dbReference>
<name>A0A2T5JBP7_9SPHI</name>
<proteinExistence type="predicted"/>
<reference evidence="1 2" key="1">
    <citation type="submission" date="2018-04" db="EMBL/GenBank/DDBJ databases">
        <title>Genomic Encyclopedia of Archaeal and Bacterial Type Strains, Phase II (KMG-II): from individual species to whole genera.</title>
        <authorList>
            <person name="Goeker M."/>
        </authorList>
    </citation>
    <scope>NUCLEOTIDE SEQUENCE [LARGE SCALE GENOMIC DNA]</scope>
    <source>
        <strain evidence="1 2">DSM 26809</strain>
    </source>
</reference>
<dbReference type="AlphaFoldDB" id="A0A2T5JBP7"/>
<comment type="caution">
    <text evidence="1">The sequence shown here is derived from an EMBL/GenBank/DDBJ whole genome shotgun (WGS) entry which is preliminary data.</text>
</comment>
<evidence type="ECO:0000313" key="1">
    <source>
        <dbReference type="EMBL" id="PTQ99187.1"/>
    </source>
</evidence>
<protein>
    <submittedName>
        <fullName evidence="1">Uncharacterized protein</fullName>
    </submittedName>
</protein>
<sequence>MRMATTNVLGKVYETLLCSPGMNEAVKIDVKVSRKAILLLSSVLDRNMNADNPNIKELLELVPAEDITELETFAQDCLKKAGLTELNEKVKSLQAK</sequence>
<gene>
    <name evidence="1" type="ORF">C8P68_1022</name>
</gene>
<keyword evidence="2" id="KW-1185">Reference proteome</keyword>
<evidence type="ECO:0000313" key="2">
    <source>
        <dbReference type="Proteomes" id="UP000244168"/>
    </source>
</evidence>
<dbReference type="EMBL" id="QAOQ01000002">
    <property type="protein sequence ID" value="PTQ99187.1"/>
    <property type="molecule type" value="Genomic_DNA"/>
</dbReference>
<accession>A0A2T5JBP7</accession>
<organism evidence="1 2">
    <name type="scientific">Mucilaginibacter yixingensis</name>
    <dbReference type="NCBI Taxonomy" id="1295612"/>
    <lineage>
        <taxon>Bacteria</taxon>
        <taxon>Pseudomonadati</taxon>
        <taxon>Bacteroidota</taxon>
        <taxon>Sphingobacteriia</taxon>
        <taxon>Sphingobacteriales</taxon>
        <taxon>Sphingobacteriaceae</taxon>
        <taxon>Mucilaginibacter</taxon>
    </lineage>
</organism>